<gene>
    <name evidence="8" type="ORF">Fcan01_14806</name>
</gene>
<sequence length="775" mass="85610">MASALIEMDVEKLSFPSTASTLFCTFDEDSDTSSTSSSGNFCLSNTNCNLQINKVQDIPDIVFNNFDLNGISSFKHLSLRFFMTKCTPEVLGTFLTGGFLETLYNSASWKVYMTELVYGYLNYVINSEKNRNESHVQFPIGFIQQLKDLGKIVVLRKHISQMVDLSEETVDNFGEYVRIKATALSSGLISQIIQFDIAKYTPELTSISSRHTGTIIPHDIMLNGCYPTFPYEKGGFPLECVSNNSKNSAAKVVFSRRLKKLAHAFCNPKVQFKLRLCDSDKLVDLWYMKNLSDQFSTKIHVTLHYFEFVEQFVSQFADCFTVQNHNGEARIHYDCCKTLVNSEYSCHLLGSTVNTIWVNGKAEVSSESSVPTTEKKHGTKITTIFSENRGAFASTRKYILDGAGDFKVVEELDEKNNSLSPSSSWVQSIRVALRQVFLPFGYPNSVSADYVTYQIWDTLQAFSSSITGALATEAVLKSVGVGNATATSLGAALTWLLKSGSGHIGQIVFAWAKGTSLDHDCKKWRLFADGLNDIATFIDLIAPLFPTSVVVFVLCSSSVARALVGVAGSATRAAVTQHQARFNNMGDVSAKDGSQETLEYINSGNVSSVKVINQRESVILGSRGLLDSDVCGLQIKMGVPLDIALSGANENGDRKRGVVLERLISTSKSFLVIPKGSEINIVLHENIQPRDILEAFCRAIFLGVAITAKSNPQKLSTVQKSLSSILKSDVFSLNPMDDTISKEWENFERIAKNQGFIFSQAPLDTGEWRAKWINQ</sequence>
<name>A0A226DYH5_FOLCA</name>
<comment type="similarity">
    <text evidence="2">Belongs to the RUS1 family.</text>
</comment>
<keyword evidence="9" id="KW-1185">Reference proteome</keyword>
<evidence type="ECO:0000256" key="4">
    <source>
        <dbReference type="ARBA" id="ARBA00022989"/>
    </source>
</evidence>
<evidence type="ECO:0000256" key="2">
    <source>
        <dbReference type="ARBA" id="ARBA00007558"/>
    </source>
</evidence>
<keyword evidence="5" id="KW-0472">Membrane</keyword>
<feature type="domain" description="Root UVB sensitive protein C-terminal" evidence="7">
    <location>
        <begin position="606"/>
        <end position="772"/>
    </location>
</feature>
<dbReference type="PANTHER" id="PTHR12770:SF31">
    <property type="entry name" value="RUS FAMILY MEMBER 1"/>
    <property type="match status" value="1"/>
</dbReference>
<proteinExistence type="inferred from homology"/>
<dbReference type="Pfam" id="PF24160">
    <property type="entry name" value="UVB_sens_C"/>
    <property type="match status" value="1"/>
</dbReference>
<organism evidence="8 9">
    <name type="scientific">Folsomia candida</name>
    <name type="common">Springtail</name>
    <dbReference type="NCBI Taxonomy" id="158441"/>
    <lineage>
        <taxon>Eukaryota</taxon>
        <taxon>Metazoa</taxon>
        <taxon>Ecdysozoa</taxon>
        <taxon>Arthropoda</taxon>
        <taxon>Hexapoda</taxon>
        <taxon>Collembola</taxon>
        <taxon>Entomobryomorpha</taxon>
        <taxon>Isotomoidea</taxon>
        <taxon>Isotomidae</taxon>
        <taxon>Proisotominae</taxon>
        <taxon>Folsomia</taxon>
    </lineage>
</organism>
<dbReference type="Proteomes" id="UP000198287">
    <property type="component" value="Unassembled WGS sequence"/>
</dbReference>
<dbReference type="InterPro" id="IPR006968">
    <property type="entry name" value="RUS_fam"/>
</dbReference>
<accession>A0A226DYH5</accession>
<dbReference type="OrthoDB" id="364779at2759"/>
<dbReference type="EMBL" id="LNIX01000009">
    <property type="protein sequence ID" value="OXA50515.1"/>
    <property type="molecule type" value="Genomic_DNA"/>
</dbReference>
<evidence type="ECO:0000259" key="6">
    <source>
        <dbReference type="Pfam" id="PF04884"/>
    </source>
</evidence>
<dbReference type="InterPro" id="IPR055412">
    <property type="entry name" value="UVB_sens_C"/>
</dbReference>
<comment type="caution">
    <text evidence="8">The sequence shown here is derived from an EMBL/GenBank/DDBJ whole genome shotgun (WGS) entry which is preliminary data.</text>
</comment>
<comment type="subcellular location">
    <subcellularLocation>
        <location evidence="1">Membrane</location>
    </subcellularLocation>
</comment>
<evidence type="ECO:0000313" key="9">
    <source>
        <dbReference type="Proteomes" id="UP000198287"/>
    </source>
</evidence>
<evidence type="ECO:0000256" key="1">
    <source>
        <dbReference type="ARBA" id="ARBA00004370"/>
    </source>
</evidence>
<keyword evidence="3" id="KW-0812">Transmembrane</keyword>
<evidence type="ECO:0000256" key="3">
    <source>
        <dbReference type="ARBA" id="ARBA00022692"/>
    </source>
</evidence>
<evidence type="ECO:0000259" key="7">
    <source>
        <dbReference type="Pfam" id="PF24160"/>
    </source>
</evidence>
<dbReference type="GO" id="GO:0016020">
    <property type="term" value="C:membrane"/>
    <property type="evidence" value="ECO:0007669"/>
    <property type="project" value="UniProtKB-SubCell"/>
</dbReference>
<dbReference type="Pfam" id="PF04884">
    <property type="entry name" value="UVB_sens_prot"/>
    <property type="match status" value="1"/>
</dbReference>
<dbReference type="PANTHER" id="PTHR12770">
    <property type="entry name" value="RUS1 FAMILY PROTEIN C16ORF58"/>
    <property type="match status" value="1"/>
</dbReference>
<protein>
    <submittedName>
        <fullName evidence="8">RUS1 family protein</fullName>
    </submittedName>
</protein>
<evidence type="ECO:0000313" key="8">
    <source>
        <dbReference type="EMBL" id="OXA50515.1"/>
    </source>
</evidence>
<feature type="domain" description="Protein root UVB sensitive/RUS" evidence="6">
    <location>
        <begin position="427"/>
        <end position="603"/>
    </location>
</feature>
<dbReference type="InterPro" id="IPR054549">
    <property type="entry name" value="UVB_sens_RUS_dom"/>
</dbReference>
<reference evidence="8 9" key="1">
    <citation type="submission" date="2015-12" db="EMBL/GenBank/DDBJ databases">
        <title>The genome of Folsomia candida.</title>
        <authorList>
            <person name="Faddeeva A."/>
            <person name="Derks M.F."/>
            <person name="Anvar Y."/>
            <person name="Smit S."/>
            <person name="Van Straalen N."/>
            <person name="Roelofs D."/>
        </authorList>
    </citation>
    <scope>NUCLEOTIDE SEQUENCE [LARGE SCALE GENOMIC DNA]</scope>
    <source>
        <strain evidence="8 9">VU population</strain>
        <tissue evidence="8">Whole body</tissue>
    </source>
</reference>
<dbReference type="AlphaFoldDB" id="A0A226DYH5"/>
<keyword evidence="4" id="KW-1133">Transmembrane helix</keyword>
<evidence type="ECO:0000256" key="5">
    <source>
        <dbReference type="ARBA" id="ARBA00023136"/>
    </source>
</evidence>